<evidence type="ECO:0000313" key="14">
    <source>
        <dbReference type="EMBL" id="SUJ22794.1"/>
    </source>
</evidence>
<organism evidence="14 15">
    <name type="scientific">Staphylococcus arlettae</name>
    <dbReference type="NCBI Taxonomy" id="29378"/>
    <lineage>
        <taxon>Bacteria</taxon>
        <taxon>Bacillati</taxon>
        <taxon>Bacillota</taxon>
        <taxon>Bacilli</taxon>
        <taxon>Bacillales</taxon>
        <taxon>Staphylococcaceae</taxon>
        <taxon>Staphylococcus</taxon>
    </lineage>
</organism>
<dbReference type="PANTHER" id="PTHR22777">
    <property type="entry name" value="HEMOLYSIN-RELATED"/>
    <property type="match status" value="1"/>
</dbReference>
<dbReference type="EMBL" id="UGZE01000001">
    <property type="protein sequence ID" value="SUJ22794.1"/>
    <property type="molecule type" value="Genomic_DNA"/>
</dbReference>
<evidence type="ECO:0000259" key="12">
    <source>
        <dbReference type="PROSITE" id="PS51846"/>
    </source>
</evidence>
<evidence type="ECO:0000256" key="6">
    <source>
        <dbReference type="ARBA" id="ARBA00023136"/>
    </source>
</evidence>
<evidence type="ECO:0000256" key="8">
    <source>
        <dbReference type="PROSITE-ProRule" id="PRU01193"/>
    </source>
</evidence>
<keyword evidence="6 8" id="KW-0472">Membrane</keyword>
<evidence type="ECO:0000256" key="5">
    <source>
        <dbReference type="ARBA" id="ARBA00023122"/>
    </source>
</evidence>
<evidence type="ECO:0000313" key="16">
    <source>
        <dbReference type="Proteomes" id="UP000321598"/>
    </source>
</evidence>
<sequence>MIIAITIAILLIISFFFSSSETALSAINRIRLTEEAKQGDKQAQKLLDLLQKPSNFITTTLIGNTIANILIPILATIYAEKHDIHIVWAIIIAIVIVLFIGEVIPKSIAASIPYQVAKLSYIPLQICIFIFKPLTMILNGITDSIHHALTKNEESSQRYSKEEIRQMVTIAGSEGAFNEMESKRLQGVMDFEQLKINDVNTTPRINVTAFSKETTYQEAYETVISNPFTRYPVYDEDIDNIIGIFHSKYLLAWSQEQQKQITDYISVPLFVNEHNKAEWALRKMTVTRKHLAVVLDEYGGTDGIVSHEDLIEEMLGMDIEDEMDEEEEEKVSLNRKQSSHNSNT</sequence>
<feature type="domain" description="CBS" evidence="11">
    <location>
        <begin position="264"/>
        <end position="322"/>
    </location>
</feature>
<dbReference type="InterPro" id="IPR002550">
    <property type="entry name" value="CNNM"/>
</dbReference>
<dbReference type="OrthoDB" id="9798188at2"/>
<dbReference type="PROSITE" id="PS51371">
    <property type="entry name" value="CBS"/>
    <property type="match status" value="2"/>
</dbReference>
<dbReference type="SUPFAM" id="SSF54631">
    <property type="entry name" value="CBS-domain pair"/>
    <property type="match status" value="1"/>
</dbReference>
<reference evidence="13 16" key="2">
    <citation type="submission" date="2019-07" db="EMBL/GenBank/DDBJ databases">
        <title>Whole genome shotgun sequence of Staphylococcus arlettae NBRC 109765.</title>
        <authorList>
            <person name="Hosoyama A."/>
            <person name="Uohara A."/>
            <person name="Ohji S."/>
            <person name="Ichikawa N."/>
        </authorList>
    </citation>
    <scope>NUCLEOTIDE SEQUENCE [LARGE SCALE GENOMIC DNA]</scope>
    <source>
        <strain evidence="13 16">NBRC 109765</strain>
    </source>
</reference>
<dbReference type="InterPro" id="IPR046342">
    <property type="entry name" value="CBS_dom_sf"/>
</dbReference>
<dbReference type="PANTHER" id="PTHR22777:SF17">
    <property type="entry name" value="UPF0053 PROTEIN SLL0260"/>
    <property type="match status" value="1"/>
</dbReference>
<feature type="domain" description="CNNM transmembrane" evidence="12">
    <location>
        <begin position="1"/>
        <end position="181"/>
    </location>
</feature>
<evidence type="ECO:0000313" key="15">
    <source>
        <dbReference type="Proteomes" id="UP000254956"/>
    </source>
</evidence>
<dbReference type="Proteomes" id="UP000254956">
    <property type="component" value="Unassembled WGS sequence"/>
</dbReference>
<evidence type="ECO:0000259" key="11">
    <source>
        <dbReference type="PROSITE" id="PS51371"/>
    </source>
</evidence>
<keyword evidence="4 8" id="KW-1133">Transmembrane helix</keyword>
<evidence type="ECO:0000256" key="10">
    <source>
        <dbReference type="SAM" id="Phobius"/>
    </source>
</evidence>
<feature type="transmembrane region" description="Helical" evidence="10">
    <location>
        <begin position="56"/>
        <end position="79"/>
    </location>
</feature>
<evidence type="ECO:0000256" key="4">
    <source>
        <dbReference type="ARBA" id="ARBA00022989"/>
    </source>
</evidence>
<dbReference type="PROSITE" id="PS51846">
    <property type="entry name" value="CNNM"/>
    <property type="match status" value="1"/>
</dbReference>
<accession>A0A380CM35</accession>
<keyword evidence="5 7" id="KW-0129">CBS domain</keyword>
<feature type="compositionally biased region" description="Polar residues" evidence="9">
    <location>
        <begin position="334"/>
        <end position="344"/>
    </location>
</feature>
<dbReference type="CDD" id="cd04590">
    <property type="entry name" value="CBS_pair_CorC_HlyC_assoc"/>
    <property type="match status" value="1"/>
</dbReference>
<evidence type="ECO:0000256" key="9">
    <source>
        <dbReference type="SAM" id="MobiDB-lite"/>
    </source>
</evidence>
<evidence type="ECO:0000256" key="2">
    <source>
        <dbReference type="ARBA" id="ARBA00022692"/>
    </source>
</evidence>
<dbReference type="AlphaFoldDB" id="A0A380CM35"/>
<feature type="region of interest" description="Disordered" evidence="9">
    <location>
        <begin position="322"/>
        <end position="344"/>
    </location>
</feature>
<feature type="domain" description="CBS" evidence="11">
    <location>
        <begin position="201"/>
        <end position="260"/>
    </location>
</feature>
<dbReference type="Pfam" id="PF01595">
    <property type="entry name" value="CNNM"/>
    <property type="match status" value="1"/>
</dbReference>
<dbReference type="InterPro" id="IPR044751">
    <property type="entry name" value="Ion_transp-like_CBS"/>
</dbReference>
<name>A0A380CM35_9STAP</name>
<evidence type="ECO:0000256" key="1">
    <source>
        <dbReference type="ARBA" id="ARBA00004141"/>
    </source>
</evidence>
<dbReference type="InterPro" id="IPR000644">
    <property type="entry name" value="CBS_dom"/>
</dbReference>
<keyword evidence="2 8" id="KW-0812">Transmembrane</keyword>
<reference evidence="14 15" key="1">
    <citation type="submission" date="2018-06" db="EMBL/GenBank/DDBJ databases">
        <authorList>
            <consortium name="Pathogen Informatics"/>
            <person name="Doyle S."/>
        </authorList>
    </citation>
    <scope>NUCLEOTIDE SEQUENCE [LARGE SCALE GENOMIC DNA]</scope>
    <source>
        <strain evidence="14 15">NCTC12413</strain>
    </source>
</reference>
<keyword evidence="3" id="KW-0677">Repeat</keyword>
<dbReference type="Gene3D" id="3.10.580.10">
    <property type="entry name" value="CBS-domain"/>
    <property type="match status" value="1"/>
</dbReference>
<comment type="subcellular location">
    <subcellularLocation>
        <location evidence="1">Membrane</location>
        <topology evidence="1">Multi-pass membrane protein</topology>
    </subcellularLocation>
</comment>
<gene>
    <name evidence="14" type="primary">yfjD</name>
    <name evidence="14" type="ORF">NCTC12413_02022</name>
    <name evidence="13" type="ORF">SAR03_05570</name>
</gene>
<dbReference type="Proteomes" id="UP000321598">
    <property type="component" value="Unassembled WGS sequence"/>
</dbReference>
<dbReference type="STRING" id="1212545.SARL_03141"/>
<dbReference type="EMBL" id="BKAV01000003">
    <property type="protein sequence ID" value="GEP99519.1"/>
    <property type="molecule type" value="Genomic_DNA"/>
</dbReference>
<evidence type="ECO:0000256" key="3">
    <source>
        <dbReference type="ARBA" id="ARBA00022737"/>
    </source>
</evidence>
<evidence type="ECO:0000313" key="13">
    <source>
        <dbReference type="EMBL" id="GEP99519.1"/>
    </source>
</evidence>
<dbReference type="GO" id="GO:0005886">
    <property type="term" value="C:plasma membrane"/>
    <property type="evidence" value="ECO:0007669"/>
    <property type="project" value="TreeGrafter"/>
</dbReference>
<feature type="transmembrane region" description="Helical" evidence="10">
    <location>
        <begin position="86"/>
        <end position="104"/>
    </location>
</feature>
<dbReference type="Pfam" id="PF00571">
    <property type="entry name" value="CBS"/>
    <property type="match status" value="2"/>
</dbReference>
<protein>
    <submittedName>
        <fullName evidence="14">Hemolysin</fullName>
    </submittedName>
</protein>
<proteinExistence type="predicted"/>
<keyword evidence="16" id="KW-1185">Reference proteome</keyword>
<evidence type="ECO:0000256" key="7">
    <source>
        <dbReference type="PROSITE-ProRule" id="PRU00703"/>
    </source>
</evidence>